<reference evidence="1 2" key="1">
    <citation type="submission" date="2018-11" db="EMBL/GenBank/DDBJ databases">
        <title>Phylogenetic determinants of toxin gene distribution in genomes of Brevibacillus laterosporus.</title>
        <authorList>
            <person name="Glare T.R."/>
            <person name="Durrant A."/>
            <person name="Berry C."/>
            <person name="Palma L."/>
            <person name="Ormskirk M."/>
            <person name="Cox M.O."/>
        </authorList>
    </citation>
    <scope>NUCLEOTIDE SEQUENCE [LARGE SCALE GENOMIC DNA]</scope>
    <source>
        <strain evidence="1 2">1821L</strain>
    </source>
</reference>
<dbReference type="OrthoDB" id="2375836at2"/>
<dbReference type="AlphaFoldDB" id="A0A502IHM3"/>
<dbReference type="EMBL" id="CP033464">
    <property type="protein sequence ID" value="QDX92185.1"/>
    <property type="molecule type" value="Genomic_DNA"/>
</dbReference>
<evidence type="ECO:0000313" key="1">
    <source>
        <dbReference type="EMBL" id="QDX92185.1"/>
    </source>
</evidence>
<sequence>MLNKRFTFALIPVVACGLLLSSCGTTSQSQSQPDYKSTKTMVLDILQTDEAKKTMETMMKDESFQKNLIMNPETVRSTLIQSIAKPDNPHIKQAFKDPKFTSTLAKSMKDENKKLLKELMKDPEYQQMMLSILKDPEYEKSLLDLMKTSVYRKQTMQIMKDSLESPMFQAEMLKIMTKAQEDMMSPQSLNEGKKKGEKKKGKKSKMDRE</sequence>
<dbReference type="Proteomes" id="UP000319432">
    <property type="component" value="Chromosome"/>
</dbReference>
<dbReference type="InterPro" id="IPR041262">
    <property type="entry name" value="GerD_central"/>
</dbReference>
<proteinExistence type="predicted"/>
<dbReference type="Gene3D" id="1.10.260.100">
    <property type="match status" value="1"/>
</dbReference>
<name>A0A502IHM3_BRELA</name>
<dbReference type="PROSITE" id="PS51257">
    <property type="entry name" value="PROKAR_LIPOPROTEIN"/>
    <property type="match status" value="1"/>
</dbReference>
<gene>
    <name evidence="1" type="ORF">EEL30_07260</name>
</gene>
<accession>A0A502IHM3</accession>
<organism evidence="1 2">
    <name type="scientific">Brevibacillus laterosporus</name>
    <name type="common">Bacillus laterosporus</name>
    <dbReference type="NCBI Taxonomy" id="1465"/>
    <lineage>
        <taxon>Bacteria</taxon>
        <taxon>Bacillati</taxon>
        <taxon>Bacillota</taxon>
        <taxon>Bacilli</taxon>
        <taxon>Bacillales</taxon>
        <taxon>Paenibacillaceae</taxon>
        <taxon>Brevibacillus</taxon>
    </lineage>
</organism>
<dbReference type="NCBIfam" id="NF040801">
    <property type="entry name" value="spore_GerD"/>
    <property type="match status" value="1"/>
</dbReference>
<dbReference type="Pfam" id="PF17898">
    <property type="entry name" value="GerD"/>
    <property type="match status" value="1"/>
</dbReference>
<keyword evidence="2" id="KW-1185">Reference proteome</keyword>
<evidence type="ECO:0000313" key="2">
    <source>
        <dbReference type="Proteomes" id="UP000319432"/>
    </source>
</evidence>
<protein>
    <submittedName>
        <fullName evidence="1">Spore gernimation protein</fullName>
    </submittedName>
</protein>